<feature type="region of interest" description="Disordered" evidence="4">
    <location>
        <begin position="705"/>
        <end position="782"/>
    </location>
</feature>
<feature type="compositionally biased region" description="Basic and acidic residues" evidence="4">
    <location>
        <begin position="495"/>
        <end position="511"/>
    </location>
</feature>
<organism evidence="5 6">
    <name type="scientific">Colletotrichum liriopes</name>
    <dbReference type="NCBI Taxonomy" id="708192"/>
    <lineage>
        <taxon>Eukaryota</taxon>
        <taxon>Fungi</taxon>
        <taxon>Dikarya</taxon>
        <taxon>Ascomycota</taxon>
        <taxon>Pezizomycotina</taxon>
        <taxon>Sordariomycetes</taxon>
        <taxon>Hypocreomycetidae</taxon>
        <taxon>Glomerellales</taxon>
        <taxon>Glomerellaceae</taxon>
        <taxon>Colletotrichum</taxon>
        <taxon>Colletotrichum spaethianum species complex</taxon>
    </lineage>
</organism>
<keyword evidence="2" id="KW-0809">Transit peptide</keyword>
<dbReference type="Proteomes" id="UP001055172">
    <property type="component" value="Unassembled WGS sequence"/>
</dbReference>
<feature type="region of interest" description="Disordered" evidence="4">
    <location>
        <begin position="346"/>
        <end position="371"/>
    </location>
</feature>
<feature type="compositionally biased region" description="Basic and acidic residues" evidence="4">
    <location>
        <begin position="746"/>
        <end position="775"/>
    </location>
</feature>
<evidence type="ECO:0000256" key="4">
    <source>
        <dbReference type="SAM" id="MobiDB-lite"/>
    </source>
</evidence>
<protein>
    <submittedName>
        <fullName evidence="5">Midasin</fullName>
    </submittedName>
</protein>
<evidence type="ECO:0000256" key="2">
    <source>
        <dbReference type="ARBA" id="ARBA00022946"/>
    </source>
</evidence>
<feature type="region of interest" description="Disordered" evidence="4">
    <location>
        <begin position="401"/>
        <end position="633"/>
    </location>
</feature>
<evidence type="ECO:0000256" key="3">
    <source>
        <dbReference type="ARBA" id="ARBA00023128"/>
    </source>
</evidence>
<dbReference type="Pfam" id="PF07961">
    <property type="entry name" value="MBA1"/>
    <property type="match status" value="1"/>
</dbReference>
<dbReference type="EMBL" id="BPPX01000018">
    <property type="protein sequence ID" value="GJC85615.1"/>
    <property type="molecule type" value="Genomic_DNA"/>
</dbReference>
<dbReference type="PANTHER" id="PTHR28554:SF1">
    <property type="entry name" value="LARGE RIBOSOMAL SUBUNIT PROTEIN ML45"/>
    <property type="match status" value="1"/>
</dbReference>
<dbReference type="GO" id="GO:0032979">
    <property type="term" value="P:protein insertion into mitochondrial inner membrane from matrix"/>
    <property type="evidence" value="ECO:0007669"/>
    <property type="project" value="InterPro"/>
</dbReference>
<dbReference type="InterPro" id="IPR024621">
    <property type="entry name" value="Mba1"/>
</dbReference>
<proteinExistence type="predicted"/>
<feature type="compositionally biased region" description="Acidic residues" evidence="4">
    <location>
        <begin position="453"/>
        <end position="471"/>
    </location>
</feature>
<name>A0AA37LUA2_9PEZI</name>
<keyword evidence="6" id="KW-1185">Reference proteome</keyword>
<gene>
    <name evidence="5" type="ORF">ColLi_08453</name>
</gene>
<comment type="caution">
    <text evidence="5">The sequence shown here is derived from an EMBL/GenBank/DDBJ whole genome shotgun (WGS) entry which is preliminary data.</text>
</comment>
<keyword evidence="3" id="KW-0496">Mitochondrion</keyword>
<feature type="compositionally biased region" description="Acidic residues" evidence="4">
    <location>
        <begin position="549"/>
        <end position="561"/>
    </location>
</feature>
<dbReference type="PANTHER" id="PTHR28554">
    <property type="entry name" value="39S RIBOSOMAL PROTEIN L45, MITOCHONDRIAL"/>
    <property type="match status" value="1"/>
</dbReference>
<reference evidence="5 6" key="1">
    <citation type="submission" date="2021-07" db="EMBL/GenBank/DDBJ databases">
        <title>Genome data of Colletotrichum spaethianum.</title>
        <authorList>
            <person name="Utami Y.D."/>
            <person name="Hiruma K."/>
        </authorList>
    </citation>
    <scope>NUCLEOTIDE SEQUENCE [LARGE SCALE GENOMIC DNA]</scope>
    <source>
        <strain evidence="5 6">MAFF 242679</strain>
    </source>
</reference>
<accession>A0AA37LUA2</accession>
<dbReference type="AlphaFoldDB" id="A0AA37LUA2"/>
<feature type="compositionally biased region" description="Basic and acidic residues" evidence="4">
    <location>
        <begin position="422"/>
        <end position="434"/>
    </location>
</feature>
<feature type="compositionally biased region" description="Acidic residues" evidence="4">
    <location>
        <begin position="583"/>
        <end position="595"/>
    </location>
</feature>
<evidence type="ECO:0000256" key="1">
    <source>
        <dbReference type="ARBA" id="ARBA00004173"/>
    </source>
</evidence>
<dbReference type="InterPro" id="IPR051975">
    <property type="entry name" value="mtLSU_mL45"/>
</dbReference>
<evidence type="ECO:0000313" key="5">
    <source>
        <dbReference type="EMBL" id="GJC85615.1"/>
    </source>
</evidence>
<feature type="compositionally biased region" description="Gly residues" evidence="4">
    <location>
        <begin position="480"/>
        <end position="494"/>
    </location>
</feature>
<sequence>MYRTARPLLGFGAAVAMRPQTFTRVLPTAKRIAAAPGAVATRGYAGKANPADLRLSTRLNKQAALKDAGYAANEIEKSMAMTHIMLPGTFVPVPFSQLSKSPSALWEYTVARLKQRGKDLLTIFGAKVSSMPSWTSRPRAQLNRTKIVPEAKALHQRLGEAMAAGDKDALREICTPRLFETLSATVSRRKASEKLTWELLRYNGSPRVVSHKIAIMPPLGRGPVVQQVVVAIGSSQKLGKFDKATGAPLKGGVRVQNQTEYFVMSRQFDPKTWAPKKWLVWGNTKATTLEDWRLEEKGIQQMEKQDFAKRRGARSAVGLGGEGRADGTVKGVEAAAALLSHDILERETAAQRGETPQEATNRGGNERTEHAPVVGVQTLGDDEQVARLLDVAVVIDHAEEEDGQNATEATSDHLEAAPPVESVREAKHQHRDDGGGDQIGDEVDLQHGRGLERDDDGGDDDEHDADADPPDVEAVAEQVVGGGGDHGGLQGVEGRGGEGADHDQHNTDDPSGHPLQQQEEGDGAALGDLVEGQGAGPGGDQTRDTDHGEDAEDDDDGDGDADAQVLVRLGGEGAQPEAREEEVVCEDADGEDVEELPAKKSGLQEARGLDQGGVNVRLDTHCDGDDDDEADDHGALEVVCQEGDAETAEGWACQSGFLGHVKGARHTGVDGGDDTLHYHDGQPVQARQGVDDLADGGQLCDHVQEQRDERHEAEVQHGNRTIALPRPCCQDEPLRGLAADDGTQDGENKERERGREGVDHDALDSRDRGELRVGEEDSGAEG</sequence>
<dbReference type="GO" id="GO:0005743">
    <property type="term" value="C:mitochondrial inner membrane"/>
    <property type="evidence" value="ECO:0007669"/>
    <property type="project" value="InterPro"/>
</dbReference>
<evidence type="ECO:0000313" key="6">
    <source>
        <dbReference type="Proteomes" id="UP001055172"/>
    </source>
</evidence>
<comment type="subcellular location">
    <subcellularLocation>
        <location evidence="1">Mitochondrion</location>
    </subcellularLocation>
</comment>
<feature type="compositionally biased region" description="Basic and acidic residues" evidence="4">
    <location>
        <begin position="705"/>
        <end position="717"/>
    </location>
</feature>
<dbReference type="Gene3D" id="3.10.450.240">
    <property type="match status" value="1"/>
</dbReference>